<feature type="compositionally biased region" description="Basic and acidic residues" evidence="2">
    <location>
        <begin position="1508"/>
        <end position="1517"/>
    </location>
</feature>
<feature type="compositionally biased region" description="Basic and acidic residues" evidence="2">
    <location>
        <begin position="1427"/>
        <end position="1442"/>
    </location>
</feature>
<feature type="region of interest" description="Disordered" evidence="2">
    <location>
        <begin position="55"/>
        <end position="267"/>
    </location>
</feature>
<keyword evidence="1" id="KW-0175">Coiled coil</keyword>
<feature type="compositionally biased region" description="Polar residues" evidence="2">
    <location>
        <begin position="1412"/>
        <end position="1423"/>
    </location>
</feature>
<feature type="region of interest" description="Disordered" evidence="2">
    <location>
        <begin position="1253"/>
        <end position="1578"/>
    </location>
</feature>
<feature type="compositionally biased region" description="Polar residues" evidence="2">
    <location>
        <begin position="1342"/>
        <end position="1369"/>
    </location>
</feature>
<feature type="compositionally biased region" description="Low complexity" evidence="2">
    <location>
        <begin position="1218"/>
        <end position="1232"/>
    </location>
</feature>
<dbReference type="PANTHER" id="PTHR34805:SF1">
    <property type="entry name" value="PROTEIN MODIFIER OF SNC1 1"/>
    <property type="match status" value="1"/>
</dbReference>
<feature type="compositionally biased region" description="Basic residues" evidence="2">
    <location>
        <begin position="1202"/>
        <end position="1215"/>
    </location>
</feature>
<feature type="compositionally biased region" description="Basic and acidic residues" evidence="2">
    <location>
        <begin position="437"/>
        <end position="452"/>
    </location>
</feature>
<accession>A0AAD8M850</accession>
<evidence type="ECO:0000313" key="4">
    <source>
        <dbReference type="Proteomes" id="UP001237642"/>
    </source>
</evidence>
<comment type="caution">
    <text evidence="3">The sequence shown here is derived from an EMBL/GenBank/DDBJ whole genome shotgun (WGS) entry which is preliminary data.</text>
</comment>
<feature type="compositionally biased region" description="Polar residues" evidence="2">
    <location>
        <begin position="1149"/>
        <end position="1168"/>
    </location>
</feature>
<proteinExistence type="predicted"/>
<feature type="compositionally biased region" description="Basic and acidic residues" evidence="2">
    <location>
        <begin position="1332"/>
        <end position="1341"/>
    </location>
</feature>
<gene>
    <name evidence="3" type="ORF">POM88_038698</name>
</gene>
<dbReference type="GO" id="GO:0040029">
    <property type="term" value="P:epigenetic regulation of gene expression"/>
    <property type="evidence" value="ECO:0007669"/>
    <property type="project" value="TreeGrafter"/>
</dbReference>
<feature type="compositionally biased region" description="Basic and acidic residues" evidence="2">
    <location>
        <begin position="460"/>
        <end position="472"/>
    </location>
</feature>
<feature type="compositionally biased region" description="Polar residues" evidence="2">
    <location>
        <begin position="997"/>
        <end position="1008"/>
    </location>
</feature>
<feature type="compositionally biased region" description="Polar residues" evidence="2">
    <location>
        <begin position="118"/>
        <end position="156"/>
    </location>
</feature>
<feature type="region of interest" description="Disordered" evidence="2">
    <location>
        <begin position="974"/>
        <end position="1013"/>
    </location>
</feature>
<evidence type="ECO:0000256" key="2">
    <source>
        <dbReference type="SAM" id="MobiDB-lite"/>
    </source>
</evidence>
<organism evidence="3 4">
    <name type="scientific">Heracleum sosnowskyi</name>
    <dbReference type="NCBI Taxonomy" id="360622"/>
    <lineage>
        <taxon>Eukaryota</taxon>
        <taxon>Viridiplantae</taxon>
        <taxon>Streptophyta</taxon>
        <taxon>Embryophyta</taxon>
        <taxon>Tracheophyta</taxon>
        <taxon>Spermatophyta</taxon>
        <taxon>Magnoliopsida</taxon>
        <taxon>eudicotyledons</taxon>
        <taxon>Gunneridae</taxon>
        <taxon>Pentapetalae</taxon>
        <taxon>asterids</taxon>
        <taxon>campanulids</taxon>
        <taxon>Apiales</taxon>
        <taxon>Apiaceae</taxon>
        <taxon>Apioideae</taxon>
        <taxon>apioid superclade</taxon>
        <taxon>Tordylieae</taxon>
        <taxon>Tordyliinae</taxon>
        <taxon>Heracleum</taxon>
    </lineage>
</organism>
<name>A0AAD8M850_9APIA</name>
<feature type="compositionally biased region" description="Low complexity" evidence="2">
    <location>
        <begin position="55"/>
        <end position="73"/>
    </location>
</feature>
<dbReference type="EMBL" id="JAUIZM010000009">
    <property type="protein sequence ID" value="KAK1363137.1"/>
    <property type="molecule type" value="Genomic_DNA"/>
</dbReference>
<feature type="compositionally biased region" description="Polar residues" evidence="2">
    <location>
        <begin position="1466"/>
        <end position="1482"/>
    </location>
</feature>
<feature type="compositionally biased region" description="Polar residues" evidence="2">
    <location>
        <begin position="1114"/>
        <end position="1128"/>
    </location>
</feature>
<feature type="compositionally biased region" description="Polar residues" evidence="2">
    <location>
        <begin position="74"/>
        <end position="83"/>
    </location>
</feature>
<dbReference type="InterPro" id="IPR038808">
    <property type="entry name" value="MOS1-like"/>
</dbReference>
<feature type="compositionally biased region" description="Basic and acidic residues" evidence="2">
    <location>
        <begin position="249"/>
        <end position="259"/>
    </location>
</feature>
<feature type="compositionally biased region" description="Polar residues" evidence="2">
    <location>
        <begin position="182"/>
        <end position="194"/>
    </location>
</feature>
<feature type="coiled-coil region" evidence="1">
    <location>
        <begin position="754"/>
        <end position="785"/>
    </location>
</feature>
<feature type="region of interest" description="Disordered" evidence="2">
    <location>
        <begin position="638"/>
        <end position="667"/>
    </location>
</feature>
<feature type="compositionally biased region" description="Basic and acidic residues" evidence="2">
    <location>
        <begin position="200"/>
        <end position="221"/>
    </location>
</feature>
<feature type="region of interest" description="Disordered" evidence="2">
    <location>
        <begin position="1111"/>
        <end position="1233"/>
    </location>
</feature>
<dbReference type="PANTHER" id="PTHR34805">
    <property type="entry name" value="PROTEIN MODIFIER OF SNC1 1"/>
    <property type="match status" value="1"/>
</dbReference>
<feature type="compositionally biased region" description="Polar residues" evidence="2">
    <location>
        <begin position="233"/>
        <end position="248"/>
    </location>
</feature>
<dbReference type="Proteomes" id="UP001237642">
    <property type="component" value="Unassembled WGS sequence"/>
</dbReference>
<reference evidence="3" key="2">
    <citation type="submission" date="2023-05" db="EMBL/GenBank/DDBJ databases">
        <authorList>
            <person name="Schelkunov M.I."/>
        </authorList>
    </citation>
    <scope>NUCLEOTIDE SEQUENCE</scope>
    <source>
        <strain evidence="3">Hsosn_3</strain>
        <tissue evidence="3">Leaf</tissue>
    </source>
</reference>
<feature type="region of interest" description="Disordered" evidence="2">
    <location>
        <begin position="422"/>
        <end position="527"/>
    </location>
</feature>
<feature type="compositionally biased region" description="Basic residues" evidence="2">
    <location>
        <begin position="1058"/>
        <end position="1071"/>
    </location>
</feature>
<sequence length="1578" mass="171368">MTSSMLAGERRRASARRGAMIVLGKVAVPKPINLPSQRLENHGLDPNVEIVPKGSLSWGSRPSSSASNPWGSSVQSPSGDLSNGSPSHAGGRPSSGGSGTRPSTAGSDRLQESVPSAWGSNSRPSSASGALTSNQTSLTSLRPQSAETRPGSSQLSRFAEHVPDSSAPWGRTGTADKLVIASTKNEGFSLTSGDFPTLGSERDNSGKDSDSHEYGAHDRPRSSPGEVAASYEKTVTSESDGTGGNTNTWKRDDTQHSEDGFEPNSNRWQGGYPQHFMNTNVPQHFDAWRGPPMNAPAGVWYRGPPGGPPYGPPVAAGGFPLEPFPYYRPQMPPPSLGISQAVPQHVPASGPPRGQHPKNGDMYRPQIPDAYMHPGMPIRPNFYPPPVPYDNYYGAPMGYNPNERDIPFMGMSAAPPVFNRFPTQGTPDHSNTHARVGGREQVESLNSDDPRGPYKVLTKQHNDLDGPSEKGSWENTAPGNVSLPEKGSQQRSAFRNNEWGADSRREEMHSRRSAHGEYSSSSRKYDGTVHSLNSARLRSPETIDHVDWNRGKKSEMACAPSSHPEVPRVLAAAPKDSTLLQKIEGLNAKARASDVRQEAASASSMHEHMNMLQFDDISNASKDDVSTVGLCAEKPNSRDVIHSSSRSSVGTTNLRRANNGVEGRPEQHVKEMASADVDVWRKKPLSAECLAAIPKAYVGPVSIANNRDHHHAHAEASGMTETSLSGKDVGETLTQILNPCDTQTERAKYIELARQRKIQLQKEEEERIKEQKAKALAKLEELNRRSQTGGVLTEKLEKAPPISDIAVDQKELQILAEPVKSAPKIDAPNPVMALSSNVVAPIIESCALRVPESAVLSKNLHMDRSEIAEQTPAPQTSPLKLDSVGAADVNVKAAPWVNDSSSSKHEQTSYKKMQNIQMKKQYPESMISFGTIGIANIHESVAVEGTSFSKTVPEGIVSSHQSTLPENFNNVDEVSASQKIKGTKSGKTKNKLENPLPGSNSQLQVSKQPDSEKAFLESGKIKASQSEVDSGSVQVVKEDVKQLPEQDSLVSDESHVKVTNHRKSQPPRRISRNAQANKVADRSHGNDATIWAPVRSHNRLEGADEAGRRLEQHSVVTTKNDSLGQNSVKSKRAEMERYVPKQVAKELAQQGTIQSPVSSSAGQTTLNETGGRKESSFQESSHPSVLENVVRAVESNIGDSRHSKHARAHGGWKHHGSTESSHLHMGSSSNSSKNIHKYMDQQESIPEPIVSDAWDPSDGWNMPEEPTAAVNASFGMKDQGVVKGKGKRQPYKGQRNIANKHDVDQKNNNGGEMYKKPTQSAALENSQQERSSAAEEYRGNGERTSSLWQPKSQAYSANAQTVRRSSGGQHVSEGAGRGTRKDSPHFTGDASAALDKDQGAVIPQLHPDHSLSKNMSVGESTNVVYPEGRREKKVTAAKERPQPHHKHGLASMDELGPTESGDTRFGQRSSSGYQKHGNQNYRSVRGQESREDWSSGGQDNRHHSVPGNRERQPRNSHYEYQPVGPHNHGKSNNFEGPTDGSHHMGPRYRERGQGQPRRGGGNSYGRKGSAVQVDVGYD</sequence>
<feature type="compositionally biased region" description="Polar residues" evidence="2">
    <location>
        <begin position="1317"/>
        <end position="1331"/>
    </location>
</feature>
<evidence type="ECO:0000313" key="3">
    <source>
        <dbReference type="EMBL" id="KAK1363137.1"/>
    </source>
</evidence>
<reference evidence="3" key="1">
    <citation type="submission" date="2023-02" db="EMBL/GenBank/DDBJ databases">
        <title>Genome of toxic invasive species Heracleum sosnowskyi carries increased number of genes despite the absence of recent whole-genome duplications.</title>
        <authorList>
            <person name="Schelkunov M."/>
            <person name="Shtratnikova V."/>
            <person name="Makarenko M."/>
            <person name="Klepikova A."/>
            <person name="Omelchenko D."/>
            <person name="Novikova G."/>
            <person name="Obukhova E."/>
            <person name="Bogdanov V."/>
            <person name="Penin A."/>
            <person name="Logacheva M."/>
        </authorList>
    </citation>
    <scope>NUCLEOTIDE SEQUENCE</scope>
    <source>
        <strain evidence="3">Hsosn_3</strain>
        <tissue evidence="3">Leaf</tissue>
    </source>
</reference>
<keyword evidence="4" id="KW-1185">Reference proteome</keyword>
<evidence type="ECO:0000256" key="1">
    <source>
        <dbReference type="SAM" id="Coils"/>
    </source>
</evidence>
<feature type="compositionally biased region" description="Basic and acidic residues" evidence="2">
    <location>
        <begin position="501"/>
        <end position="510"/>
    </location>
</feature>
<feature type="region of interest" description="Disordered" evidence="2">
    <location>
        <begin position="1043"/>
        <end position="1096"/>
    </location>
</feature>
<protein>
    <submittedName>
        <fullName evidence="3">Protein MODIFIER OF like</fullName>
    </submittedName>
</protein>